<reference evidence="3" key="1">
    <citation type="journal article" date="2019" name="Int. J. Syst. Evol. Microbiol.">
        <title>The Global Catalogue of Microorganisms (GCM) 10K type strain sequencing project: providing services to taxonomists for standard genome sequencing and annotation.</title>
        <authorList>
            <consortium name="The Broad Institute Genomics Platform"/>
            <consortium name="The Broad Institute Genome Sequencing Center for Infectious Disease"/>
            <person name="Wu L."/>
            <person name="Ma J."/>
        </authorList>
    </citation>
    <scope>NUCLEOTIDE SEQUENCE [LARGE SCALE GENOMIC DNA]</scope>
    <source>
        <strain evidence="3">JCM 4733</strain>
    </source>
</reference>
<protein>
    <recommendedName>
        <fullName evidence="4">Lipoprotein</fullName>
    </recommendedName>
</protein>
<gene>
    <name evidence="2" type="ORF">GCM10010345_73910</name>
</gene>
<feature type="compositionally biased region" description="Basic and acidic residues" evidence="1">
    <location>
        <begin position="181"/>
        <end position="195"/>
    </location>
</feature>
<keyword evidence="3" id="KW-1185">Reference proteome</keyword>
<evidence type="ECO:0000256" key="1">
    <source>
        <dbReference type="SAM" id="MobiDB-lite"/>
    </source>
</evidence>
<accession>A0ABQ3D4R7</accession>
<evidence type="ECO:0000313" key="3">
    <source>
        <dbReference type="Proteomes" id="UP000653644"/>
    </source>
</evidence>
<feature type="region of interest" description="Disordered" evidence="1">
    <location>
        <begin position="176"/>
        <end position="209"/>
    </location>
</feature>
<evidence type="ECO:0000313" key="2">
    <source>
        <dbReference type="EMBL" id="GHA58785.1"/>
    </source>
</evidence>
<name>A0ABQ3D4R7_9ACTN</name>
<proteinExistence type="predicted"/>
<evidence type="ECO:0008006" key="4">
    <source>
        <dbReference type="Google" id="ProtNLM"/>
    </source>
</evidence>
<comment type="caution">
    <text evidence="2">The sequence shown here is derived from an EMBL/GenBank/DDBJ whole genome shotgun (WGS) entry which is preliminary data.</text>
</comment>
<sequence>MRRAAGAGTPRVYGTAPPTALAREGRLAAGGRSPKTLFHARAGALSALVVLALSGCSSHWGCTDTTAERGEAGVRVRVEDTSGRPLGVIAEVVDWRLEPHPQVPDEGDQVHFHYRFDGADEGSGPAVDACAVDEERVALGCRTVHSAEAFGPDGDHTGDDWLAVEHPEQVAGVLLVPNDQSYDRRTCEQDVKDGGGPHPPEPAGVGDRL</sequence>
<dbReference type="EMBL" id="BMVN01000040">
    <property type="protein sequence ID" value="GHA58785.1"/>
    <property type="molecule type" value="Genomic_DNA"/>
</dbReference>
<organism evidence="2 3">
    <name type="scientific">Streptomyces canarius</name>
    <dbReference type="NCBI Taxonomy" id="285453"/>
    <lineage>
        <taxon>Bacteria</taxon>
        <taxon>Bacillati</taxon>
        <taxon>Actinomycetota</taxon>
        <taxon>Actinomycetes</taxon>
        <taxon>Kitasatosporales</taxon>
        <taxon>Streptomycetaceae</taxon>
        <taxon>Streptomyces</taxon>
    </lineage>
</organism>
<dbReference type="Proteomes" id="UP000653644">
    <property type="component" value="Unassembled WGS sequence"/>
</dbReference>